<dbReference type="SUPFAM" id="SSF51735">
    <property type="entry name" value="NAD(P)-binding Rossmann-fold domains"/>
    <property type="match status" value="1"/>
</dbReference>
<evidence type="ECO:0000313" key="5">
    <source>
        <dbReference type="EMBL" id="CDG67651.1"/>
    </source>
</evidence>
<name>T2M6I3_HYDVU</name>
<dbReference type="OrthoDB" id="430436at2759"/>
<organism evidence="5">
    <name type="scientific">Hydra vulgaris</name>
    <name type="common">Hydra</name>
    <name type="synonym">Hydra attenuata</name>
    <dbReference type="NCBI Taxonomy" id="6087"/>
    <lineage>
        <taxon>Eukaryota</taxon>
        <taxon>Metazoa</taxon>
        <taxon>Cnidaria</taxon>
        <taxon>Hydrozoa</taxon>
        <taxon>Hydroidolina</taxon>
        <taxon>Anthoathecata</taxon>
        <taxon>Aplanulata</taxon>
        <taxon>Hydridae</taxon>
        <taxon>Hydra</taxon>
    </lineage>
</organism>
<feature type="domain" description="NAD(P)-binding" evidence="4">
    <location>
        <begin position="15"/>
        <end position="203"/>
    </location>
</feature>
<evidence type="ECO:0000259" key="4">
    <source>
        <dbReference type="Pfam" id="PF13460"/>
    </source>
</evidence>
<sequence>MSDAKKKSFKAILVGATGVTGKYLLAELLKVKEFTHIVTLGRRKTEIPYDVKGISLEDEENSGRLQQVVIDMENLNSESVKKYFVGQDVFFTCLGTTRKDAGSAENFKRIDYGYNYSLAQIAKESGVRLYSQMSTSGANKDSFWLYLNSKGKLEWDCGLLNFPQYSIFRPSFLDRQDKKRLLEKFAGFFVTPISCQIVAQAMVVDALMKLHSQLPESPEQTIYENSQIYKMSEQADLNY</sequence>
<dbReference type="PANTHER" id="PTHR14097">
    <property type="entry name" value="OXIDOREDUCTASE HTATIP2"/>
    <property type="match status" value="1"/>
</dbReference>
<dbReference type="InterPro" id="IPR036291">
    <property type="entry name" value="NAD(P)-bd_dom_sf"/>
</dbReference>
<dbReference type="GO" id="GO:0005737">
    <property type="term" value="C:cytoplasm"/>
    <property type="evidence" value="ECO:0007669"/>
    <property type="project" value="TreeGrafter"/>
</dbReference>
<reference evidence="5" key="1">
    <citation type="journal article" date="2013" name="Genome Biol. Evol.">
        <title>Punctuated emergences of genetic and phenotypic innovations in eumetazoan, bilaterian, euteleostome, and hominidae ancestors.</title>
        <authorList>
            <person name="Wenger Y."/>
            <person name="Galliot B."/>
        </authorList>
    </citation>
    <scope>NUCLEOTIDE SEQUENCE</scope>
    <source>
        <tissue evidence="5">Whole animals</tissue>
    </source>
</reference>
<dbReference type="AlphaFoldDB" id="T2M6I3"/>
<keyword evidence="3" id="KW-0472">Membrane</keyword>
<evidence type="ECO:0000256" key="3">
    <source>
        <dbReference type="SAM" id="Phobius"/>
    </source>
</evidence>
<dbReference type="GO" id="GO:0003824">
    <property type="term" value="F:catalytic activity"/>
    <property type="evidence" value="ECO:0007669"/>
    <property type="project" value="UniProtKB-ARBA"/>
</dbReference>
<keyword evidence="3" id="KW-0812">Transmembrane</keyword>
<protein>
    <recommendedName>
        <fullName evidence="2">Protein HTATIP2</fullName>
    </recommendedName>
</protein>
<dbReference type="PANTHER" id="PTHR14097:SF7">
    <property type="entry name" value="OXIDOREDUCTASE HTATIP2"/>
    <property type="match status" value="1"/>
</dbReference>
<comment type="subunit">
    <text evidence="1">Monomer. Forms homodimers during oxidative stress. Interacts (via N-terminus) with elongation factor EEF1A1 (via middle-region); the interaction is direct and competes with EEF1A1 binding to guanyl-nucleotide exchange factor EEF1B2, thereby inhibiting GDP for GTP exchange and reactivation of EEF1A1. Interacts with nuclear transport receptors XPO4, IPO5/RANBP5, IPO7, IPO9 and KPNB1 as well as GCN1L1/GCN1 and LRPPRC probably through their HEAT repeats. Binds NCOA5/CIA.</text>
</comment>
<accession>T2M6I3</accession>
<evidence type="ECO:0000256" key="2">
    <source>
        <dbReference type="ARBA" id="ARBA00093604"/>
    </source>
</evidence>
<dbReference type="InterPro" id="IPR016040">
    <property type="entry name" value="NAD(P)-bd_dom"/>
</dbReference>
<proteinExistence type="evidence at transcript level"/>
<keyword evidence="3" id="KW-1133">Transmembrane helix</keyword>
<dbReference type="EMBL" id="HAAD01001419">
    <property type="protein sequence ID" value="CDG67651.1"/>
    <property type="molecule type" value="mRNA"/>
</dbReference>
<dbReference type="GO" id="GO:0051170">
    <property type="term" value="P:import into nucleus"/>
    <property type="evidence" value="ECO:0007669"/>
    <property type="project" value="TreeGrafter"/>
</dbReference>
<gene>
    <name evidence="5" type="primary">HTATIP2</name>
</gene>
<dbReference type="Pfam" id="PF13460">
    <property type="entry name" value="NAD_binding_10"/>
    <property type="match status" value="1"/>
</dbReference>
<evidence type="ECO:0000256" key="1">
    <source>
        <dbReference type="ARBA" id="ARBA00093483"/>
    </source>
</evidence>
<feature type="transmembrane region" description="Helical" evidence="3">
    <location>
        <begin position="185"/>
        <end position="208"/>
    </location>
</feature>
<dbReference type="Gene3D" id="3.40.50.720">
    <property type="entry name" value="NAD(P)-binding Rossmann-like Domain"/>
    <property type="match status" value="1"/>
</dbReference>